<sequence length="368" mass="39042">MAEIPKRAEEGGQGVDVEHRQLVQLLPLLPLLAELGRTEHITETAEILGLPQSTVSRAIARASAIVGTDLVIRDGRGVRLTPAAKALLPHIDAALAEFQTGLDVVRHESEVVRGRIAVSFQHTFGEAMLPLLISAFRSRHPQTAFDLSQGARDGCLAELAAGSADLALTAPVAAPGRSIGSAALYREPLRLVVNHRHPLARRLRARVADIRHEPFVAMGTGYGMRSLTDALFREAGFRPRIAFESQDSHTVRGLVSAGLGVSILPPGGSAPGRRYPSDGNGQGNGADDGGRGPAPHVPSAGNGVDDGGPGWVEIPLDSALAFREIGLAWRERRGGADAEPDPVRLFRELVLRDGPALLAGFVRERSEG</sequence>
<feature type="region of interest" description="Disordered" evidence="5">
    <location>
        <begin position="266"/>
        <end position="309"/>
    </location>
</feature>
<dbReference type="PANTHER" id="PTHR30346:SF28">
    <property type="entry name" value="HTH-TYPE TRANSCRIPTIONAL REGULATOR CYNR"/>
    <property type="match status" value="1"/>
</dbReference>
<dbReference type="InterPro" id="IPR036388">
    <property type="entry name" value="WH-like_DNA-bd_sf"/>
</dbReference>
<dbReference type="SUPFAM" id="SSF53850">
    <property type="entry name" value="Periplasmic binding protein-like II"/>
    <property type="match status" value="1"/>
</dbReference>
<evidence type="ECO:0000259" key="6">
    <source>
        <dbReference type="PROSITE" id="PS50931"/>
    </source>
</evidence>
<evidence type="ECO:0000256" key="3">
    <source>
        <dbReference type="ARBA" id="ARBA00023125"/>
    </source>
</evidence>
<proteinExistence type="inferred from homology"/>
<keyword evidence="8" id="KW-1185">Reference proteome</keyword>
<name>A0ABP5KDJ3_9MICC</name>
<dbReference type="SUPFAM" id="SSF46785">
    <property type="entry name" value="Winged helix' DNA-binding domain"/>
    <property type="match status" value="1"/>
</dbReference>
<dbReference type="PANTHER" id="PTHR30346">
    <property type="entry name" value="TRANSCRIPTIONAL DUAL REGULATOR HCAR-RELATED"/>
    <property type="match status" value="1"/>
</dbReference>
<dbReference type="InterPro" id="IPR000847">
    <property type="entry name" value="LysR_HTH_N"/>
</dbReference>
<dbReference type="InterPro" id="IPR005119">
    <property type="entry name" value="LysR_subst-bd"/>
</dbReference>
<dbReference type="Proteomes" id="UP001500102">
    <property type="component" value="Unassembled WGS sequence"/>
</dbReference>
<gene>
    <name evidence="7" type="ORF">GCM10009825_09060</name>
</gene>
<dbReference type="Gene3D" id="3.40.190.290">
    <property type="match status" value="1"/>
</dbReference>
<evidence type="ECO:0000256" key="4">
    <source>
        <dbReference type="ARBA" id="ARBA00023163"/>
    </source>
</evidence>
<dbReference type="Pfam" id="PF03466">
    <property type="entry name" value="LysR_substrate"/>
    <property type="match status" value="1"/>
</dbReference>
<keyword evidence="2" id="KW-0805">Transcription regulation</keyword>
<evidence type="ECO:0000313" key="8">
    <source>
        <dbReference type="Proteomes" id="UP001500102"/>
    </source>
</evidence>
<dbReference type="InterPro" id="IPR036390">
    <property type="entry name" value="WH_DNA-bd_sf"/>
</dbReference>
<dbReference type="PROSITE" id="PS50931">
    <property type="entry name" value="HTH_LYSR"/>
    <property type="match status" value="1"/>
</dbReference>
<evidence type="ECO:0000313" key="7">
    <source>
        <dbReference type="EMBL" id="GAA2129075.1"/>
    </source>
</evidence>
<evidence type="ECO:0000256" key="2">
    <source>
        <dbReference type="ARBA" id="ARBA00023015"/>
    </source>
</evidence>
<organism evidence="7 8">
    <name type="scientific">Arthrobacter humicola</name>
    <dbReference type="NCBI Taxonomy" id="409291"/>
    <lineage>
        <taxon>Bacteria</taxon>
        <taxon>Bacillati</taxon>
        <taxon>Actinomycetota</taxon>
        <taxon>Actinomycetes</taxon>
        <taxon>Micrococcales</taxon>
        <taxon>Micrococcaceae</taxon>
        <taxon>Arthrobacter</taxon>
    </lineage>
</organism>
<feature type="domain" description="HTH lysR-type" evidence="6">
    <location>
        <begin position="24"/>
        <end position="81"/>
    </location>
</feature>
<evidence type="ECO:0000256" key="1">
    <source>
        <dbReference type="ARBA" id="ARBA00009437"/>
    </source>
</evidence>
<accession>A0ABP5KDJ3</accession>
<keyword evidence="3" id="KW-0238">DNA-binding</keyword>
<dbReference type="Gene3D" id="1.10.10.10">
    <property type="entry name" value="Winged helix-like DNA-binding domain superfamily/Winged helix DNA-binding domain"/>
    <property type="match status" value="1"/>
</dbReference>
<reference evidence="8" key="1">
    <citation type="journal article" date="2019" name="Int. J. Syst. Evol. Microbiol.">
        <title>The Global Catalogue of Microorganisms (GCM) 10K type strain sequencing project: providing services to taxonomists for standard genome sequencing and annotation.</title>
        <authorList>
            <consortium name="The Broad Institute Genomics Platform"/>
            <consortium name="The Broad Institute Genome Sequencing Center for Infectious Disease"/>
            <person name="Wu L."/>
            <person name="Ma J."/>
        </authorList>
    </citation>
    <scope>NUCLEOTIDE SEQUENCE [LARGE SCALE GENOMIC DNA]</scope>
    <source>
        <strain evidence="8">JCM 15921</strain>
    </source>
</reference>
<evidence type="ECO:0000256" key="5">
    <source>
        <dbReference type="SAM" id="MobiDB-lite"/>
    </source>
</evidence>
<protein>
    <submittedName>
        <fullName evidence="7">LysR family transcriptional regulator</fullName>
    </submittedName>
</protein>
<dbReference type="EMBL" id="BAAAQB010000012">
    <property type="protein sequence ID" value="GAA2129075.1"/>
    <property type="molecule type" value="Genomic_DNA"/>
</dbReference>
<dbReference type="Pfam" id="PF00126">
    <property type="entry name" value="HTH_1"/>
    <property type="match status" value="1"/>
</dbReference>
<comment type="similarity">
    <text evidence="1">Belongs to the LysR transcriptional regulatory family.</text>
</comment>
<keyword evidence="4" id="KW-0804">Transcription</keyword>
<comment type="caution">
    <text evidence="7">The sequence shown here is derived from an EMBL/GenBank/DDBJ whole genome shotgun (WGS) entry which is preliminary data.</text>
</comment>